<reference evidence="4" key="2">
    <citation type="submission" date="2018-04" db="EMBL/GenBank/DDBJ databases">
        <title>Complete genome sequence of Sulfodiicoccus acidiphilus strain HS-1.</title>
        <authorList>
            <person name="Sakai H.D."/>
            <person name="Kurosawa N."/>
        </authorList>
    </citation>
    <scope>NUCLEOTIDE SEQUENCE [LARGE SCALE GENOMIC DNA]</scope>
    <source>
        <strain evidence="4">HS-1</strain>
    </source>
</reference>
<keyword evidence="4" id="KW-1185">Reference proteome</keyword>
<evidence type="ECO:0000256" key="1">
    <source>
        <dbReference type="SAM" id="Phobius"/>
    </source>
</evidence>
<evidence type="ECO:0000313" key="3">
    <source>
        <dbReference type="EMBL" id="GGU01645.1"/>
    </source>
</evidence>
<feature type="transmembrane region" description="Helical" evidence="1">
    <location>
        <begin position="16"/>
        <end position="35"/>
    </location>
</feature>
<protein>
    <submittedName>
        <fullName evidence="2">Uncharacterized protein</fullName>
    </submittedName>
</protein>
<reference evidence="3" key="4">
    <citation type="submission" date="2020-09" db="EMBL/GenBank/DDBJ databases">
        <authorList>
            <person name="Sun Q."/>
            <person name="Ohkuma M."/>
        </authorList>
    </citation>
    <scope>NUCLEOTIDE SEQUENCE</scope>
    <source>
        <strain evidence="3">JCM 31740</strain>
    </source>
</reference>
<keyword evidence="1" id="KW-0472">Membrane</keyword>
<organism evidence="2 4">
    <name type="scientific">Sulfodiicoccus acidiphilus</name>
    <dbReference type="NCBI Taxonomy" id="1670455"/>
    <lineage>
        <taxon>Archaea</taxon>
        <taxon>Thermoproteota</taxon>
        <taxon>Thermoprotei</taxon>
        <taxon>Sulfolobales</taxon>
        <taxon>Sulfolobaceae</taxon>
        <taxon>Sulfodiicoccus</taxon>
    </lineage>
</organism>
<keyword evidence="1" id="KW-1133">Transmembrane helix</keyword>
<evidence type="ECO:0000313" key="2">
    <source>
        <dbReference type="EMBL" id="BBD73589.1"/>
    </source>
</evidence>
<dbReference type="Proteomes" id="UP000616143">
    <property type="component" value="Unassembled WGS sequence"/>
</dbReference>
<name>A0A348B5Y7_9CREN</name>
<dbReference type="AlphaFoldDB" id="A0A348B5Y7"/>
<dbReference type="EMBL" id="BMQS01000020">
    <property type="protein sequence ID" value="GGU01645.1"/>
    <property type="molecule type" value="Genomic_DNA"/>
</dbReference>
<reference evidence="2" key="3">
    <citation type="journal article" date="2019" name="BMC Res. Notes">
        <title>Complete genome sequence of the Sulfodiicoccus acidiphilus strain HS-1T, the first crenarchaeon that lacks polB3, isolated from an acidic hot spring in Ohwaku-dani, Hakone, Japan.</title>
        <authorList>
            <person name="Sakai H.D."/>
            <person name="Kurosawa N."/>
        </authorList>
    </citation>
    <scope>NUCLEOTIDE SEQUENCE</scope>
    <source>
        <strain evidence="2">HS-1</strain>
    </source>
</reference>
<evidence type="ECO:0000313" key="4">
    <source>
        <dbReference type="Proteomes" id="UP000276741"/>
    </source>
</evidence>
<accession>A0A348B5Y7</accession>
<dbReference type="KEGG" id="sacd:HS1genome_1978"/>
<reference evidence="3" key="1">
    <citation type="journal article" date="2014" name="Int. J. Syst. Evol. Microbiol.">
        <title>Complete genome sequence of Corynebacterium casei LMG S-19264T (=DSM 44701T), isolated from a smear-ripened cheese.</title>
        <authorList>
            <consortium name="US DOE Joint Genome Institute (JGI-PGF)"/>
            <person name="Walter F."/>
            <person name="Albersmeier A."/>
            <person name="Kalinowski J."/>
            <person name="Ruckert C."/>
        </authorList>
    </citation>
    <scope>NUCLEOTIDE SEQUENCE</scope>
    <source>
        <strain evidence="3">JCM 31740</strain>
    </source>
</reference>
<dbReference type="EMBL" id="AP018553">
    <property type="protein sequence ID" value="BBD73589.1"/>
    <property type="molecule type" value="Genomic_DNA"/>
</dbReference>
<keyword evidence="1" id="KW-0812">Transmembrane</keyword>
<gene>
    <name evidence="3" type="ORF">GCM10007116_18530</name>
    <name evidence="2" type="ORF">HS1genome_1978</name>
</gene>
<dbReference type="Proteomes" id="UP000276741">
    <property type="component" value="Chromosome"/>
</dbReference>
<proteinExistence type="predicted"/>
<sequence length="79" mass="8561">MPIYSRVIIEKGSNKGIPFFPFLFSIGILILRRILNNASYPAPKGAASLFVAHLARLRVPLRVVPAPLEMASVESTVGA</sequence>